<reference evidence="1 2" key="1">
    <citation type="submission" date="2019-02" db="EMBL/GenBank/DDBJ databases">
        <title>Deep-cultivation of Planctomycetes and their phenomic and genomic characterization uncovers novel biology.</title>
        <authorList>
            <person name="Wiegand S."/>
            <person name="Jogler M."/>
            <person name="Boedeker C."/>
            <person name="Pinto D."/>
            <person name="Vollmers J."/>
            <person name="Rivas-Marin E."/>
            <person name="Kohn T."/>
            <person name="Peeters S.H."/>
            <person name="Heuer A."/>
            <person name="Rast P."/>
            <person name="Oberbeckmann S."/>
            <person name="Bunk B."/>
            <person name="Jeske O."/>
            <person name="Meyerdierks A."/>
            <person name="Storesund J.E."/>
            <person name="Kallscheuer N."/>
            <person name="Luecker S."/>
            <person name="Lage O.M."/>
            <person name="Pohl T."/>
            <person name="Merkel B.J."/>
            <person name="Hornburger P."/>
            <person name="Mueller R.-W."/>
            <person name="Bruemmer F."/>
            <person name="Labrenz M."/>
            <person name="Spormann A.M."/>
            <person name="Op den Camp H."/>
            <person name="Overmann J."/>
            <person name="Amann R."/>
            <person name="Jetten M.S.M."/>
            <person name="Mascher T."/>
            <person name="Medema M.H."/>
            <person name="Devos D.P."/>
            <person name="Kaster A.-K."/>
            <person name="Ovreas L."/>
            <person name="Rohde M."/>
            <person name="Galperin M.Y."/>
            <person name="Jogler C."/>
        </authorList>
    </citation>
    <scope>NUCLEOTIDE SEQUENCE [LARGE SCALE GENOMIC DNA]</scope>
    <source>
        <strain evidence="1 2">Pla85_3_4</strain>
    </source>
</reference>
<evidence type="ECO:0000313" key="1">
    <source>
        <dbReference type="EMBL" id="QDU96393.1"/>
    </source>
</evidence>
<dbReference type="AlphaFoldDB" id="A0A518DX29"/>
<gene>
    <name evidence="1" type="ORF">Pla8534_42130</name>
</gene>
<dbReference type="OrthoDB" id="287133at2"/>
<dbReference type="EMBL" id="CP036433">
    <property type="protein sequence ID" value="QDU96393.1"/>
    <property type="molecule type" value="Genomic_DNA"/>
</dbReference>
<proteinExistence type="predicted"/>
<sequence>MSEPVELLGLYLHLAHAAHQRLRPLVRDRLLLLSGVIAARMELSLISASCRRLILEHNPQHLVKRWPSLILALEDTDFLHLLKQVQRRYPQEKAERMLDNLGIDRALERQAYYSDEEYAASLLGATPERLQAALDAEDE</sequence>
<dbReference type="RefSeq" id="WP_145055029.1">
    <property type="nucleotide sequence ID" value="NZ_CP036433.1"/>
</dbReference>
<name>A0A518DX29_9BACT</name>
<dbReference type="KEGG" id="lcre:Pla8534_42130"/>
<dbReference type="Proteomes" id="UP000317648">
    <property type="component" value="Chromosome"/>
</dbReference>
<protein>
    <submittedName>
        <fullName evidence="1">Uncharacterized protein</fullName>
    </submittedName>
</protein>
<evidence type="ECO:0000313" key="2">
    <source>
        <dbReference type="Proteomes" id="UP000317648"/>
    </source>
</evidence>
<accession>A0A518DX29</accession>
<keyword evidence="2" id="KW-1185">Reference proteome</keyword>
<organism evidence="1 2">
    <name type="scientific">Lignipirellula cremea</name>
    <dbReference type="NCBI Taxonomy" id="2528010"/>
    <lineage>
        <taxon>Bacteria</taxon>
        <taxon>Pseudomonadati</taxon>
        <taxon>Planctomycetota</taxon>
        <taxon>Planctomycetia</taxon>
        <taxon>Pirellulales</taxon>
        <taxon>Pirellulaceae</taxon>
        <taxon>Lignipirellula</taxon>
    </lineage>
</organism>